<dbReference type="GeneID" id="115263775"/>
<organism evidence="2 3">
    <name type="scientific">Aedes albopictus</name>
    <name type="common">Asian tiger mosquito</name>
    <name type="synonym">Stegomyia albopicta</name>
    <dbReference type="NCBI Taxonomy" id="7160"/>
    <lineage>
        <taxon>Eukaryota</taxon>
        <taxon>Metazoa</taxon>
        <taxon>Ecdysozoa</taxon>
        <taxon>Arthropoda</taxon>
        <taxon>Hexapoda</taxon>
        <taxon>Insecta</taxon>
        <taxon>Pterygota</taxon>
        <taxon>Neoptera</taxon>
        <taxon>Endopterygota</taxon>
        <taxon>Diptera</taxon>
        <taxon>Nematocera</taxon>
        <taxon>Culicoidea</taxon>
        <taxon>Culicidae</taxon>
        <taxon>Culicinae</taxon>
        <taxon>Aedini</taxon>
        <taxon>Aedes</taxon>
        <taxon>Stegomyia</taxon>
    </lineage>
</organism>
<name>A0ABM1XJX3_AEDAL</name>
<sequence>MPETRLSEMEALKAEMQELKAMLTIGNSSKFCIPDPIKYLSEFSGNKKELSSWLREVDQVYDMFKVKGANGDPDSISSMYLRAIKNKVKGDARAILCANGDPDTISEIKQILLEQYGDHRDFATNVSALFNIRRGDKSHLKFYNECKDINTRLKANLSSNPITERQIIEILSVTRYLDNIGEPLASIIRQSKPQSLEEAYEAVCTNQNAETRTKPSKFQFQPKSQSYSSSNNANNNNTNNHSKSYANAGKGAYKKPMQQHKPRVEYNTNEVNVDSDDDDDDEGNMINREVRKDESDFYDEEAREATT</sequence>
<feature type="region of interest" description="Disordered" evidence="1">
    <location>
        <begin position="206"/>
        <end position="307"/>
    </location>
</feature>
<dbReference type="EnsemblMetazoa" id="AALFPA23_000319.R156">
    <property type="protein sequence ID" value="AALFPA23_000319.P156"/>
    <property type="gene ID" value="AALFPA23_000319"/>
</dbReference>
<protein>
    <recommendedName>
        <fullName evidence="4">Gag protein</fullName>
    </recommendedName>
</protein>
<feature type="compositionally biased region" description="Low complexity" evidence="1">
    <location>
        <begin position="223"/>
        <end position="247"/>
    </location>
</feature>
<dbReference type="RefSeq" id="XP_029722988.1">
    <property type="nucleotide sequence ID" value="XM_029867128.2"/>
</dbReference>
<feature type="compositionally biased region" description="Polar residues" evidence="1">
    <location>
        <begin position="206"/>
        <end position="222"/>
    </location>
</feature>
<reference evidence="3" key="1">
    <citation type="journal article" date="2015" name="Proc. Natl. Acad. Sci. U.S.A.">
        <title>Genome sequence of the Asian Tiger mosquito, Aedes albopictus, reveals insights into its biology, genetics, and evolution.</title>
        <authorList>
            <person name="Chen X.G."/>
            <person name="Jiang X."/>
            <person name="Gu J."/>
            <person name="Xu M."/>
            <person name="Wu Y."/>
            <person name="Deng Y."/>
            <person name="Zhang C."/>
            <person name="Bonizzoni M."/>
            <person name="Dermauw W."/>
            <person name="Vontas J."/>
            <person name="Armbruster P."/>
            <person name="Huang X."/>
            <person name="Yang Y."/>
            <person name="Zhang H."/>
            <person name="He W."/>
            <person name="Peng H."/>
            <person name="Liu Y."/>
            <person name="Wu K."/>
            <person name="Chen J."/>
            <person name="Lirakis M."/>
            <person name="Topalis P."/>
            <person name="Van Leeuwen T."/>
            <person name="Hall A.B."/>
            <person name="Jiang X."/>
            <person name="Thorpe C."/>
            <person name="Mueller R.L."/>
            <person name="Sun C."/>
            <person name="Waterhouse R.M."/>
            <person name="Yan G."/>
            <person name="Tu Z.J."/>
            <person name="Fang X."/>
            <person name="James A.A."/>
        </authorList>
    </citation>
    <scope>NUCLEOTIDE SEQUENCE [LARGE SCALE GENOMIC DNA]</scope>
    <source>
        <strain evidence="3">Foshan</strain>
    </source>
</reference>
<reference evidence="2" key="2">
    <citation type="submission" date="2025-05" db="UniProtKB">
        <authorList>
            <consortium name="EnsemblMetazoa"/>
        </authorList>
    </citation>
    <scope>IDENTIFICATION</scope>
    <source>
        <strain evidence="2">Foshan</strain>
    </source>
</reference>
<feature type="compositionally biased region" description="Acidic residues" evidence="1">
    <location>
        <begin position="296"/>
        <end position="307"/>
    </location>
</feature>
<evidence type="ECO:0008006" key="4">
    <source>
        <dbReference type="Google" id="ProtNLM"/>
    </source>
</evidence>
<keyword evidence="3" id="KW-1185">Reference proteome</keyword>
<evidence type="ECO:0000313" key="2">
    <source>
        <dbReference type="EnsemblMetazoa" id="AALFPA23_000319.P156"/>
    </source>
</evidence>
<accession>A0ABM1XJX3</accession>
<evidence type="ECO:0000256" key="1">
    <source>
        <dbReference type="SAM" id="MobiDB-lite"/>
    </source>
</evidence>
<evidence type="ECO:0000313" key="3">
    <source>
        <dbReference type="Proteomes" id="UP000069940"/>
    </source>
</evidence>
<feature type="compositionally biased region" description="Acidic residues" evidence="1">
    <location>
        <begin position="273"/>
        <end position="283"/>
    </location>
</feature>
<proteinExistence type="predicted"/>
<dbReference type="Proteomes" id="UP000069940">
    <property type="component" value="Unassembled WGS sequence"/>
</dbReference>